<dbReference type="GO" id="GO:0004803">
    <property type="term" value="F:transposase activity"/>
    <property type="evidence" value="ECO:0007669"/>
    <property type="project" value="InterPro"/>
</dbReference>
<protein>
    <recommendedName>
        <fullName evidence="1">Transposase IS801/IS1294 domain-containing protein</fullName>
    </recommendedName>
</protein>
<dbReference type="AlphaFoldDB" id="A0AA37KL98"/>
<dbReference type="Pfam" id="PF04986">
    <property type="entry name" value="Y2_Tnp"/>
    <property type="match status" value="1"/>
</dbReference>
<sequence>MLRVPHRHVVMTLPHILLDLVKRNRKEMLNILMRTSAETLKDWMMHKFGLKTGVIAVLHTYGETKQLHVHTHMIMSWGGIDNDGKIVIPEHDYVHIPSICKVFRYKFEHALIELFDAGRLEHDFRDRMEFMGFIKKVANKKDWIVHLEPPIQMPEQVIQYVGRYSKRACLSEYKITAMDGENISFRYRDYKNSPDRRNPVEKELTLHYREFFPRLLQHVPLRYFRIVRYYGFYSNKGSLPEEYFGQDESEIEEAELQQAESGYENPYFCERCGRTRVYSHTTVTGGGMTYTVILEHCDIHRKKAA</sequence>
<feature type="domain" description="Transposase IS801/IS1294" evidence="1">
    <location>
        <begin position="53"/>
        <end position="235"/>
    </location>
</feature>
<organism evidence="2 3">
    <name type="scientific">Alistipes finegoldii</name>
    <dbReference type="NCBI Taxonomy" id="214856"/>
    <lineage>
        <taxon>Bacteria</taxon>
        <taxon>Pseudomonadati</taxon>
        <taxon>Bacteroidota</taxon>
        <taxon>Bacteroidia</taxon>
        <taxon>Bacteroidales</taxon>
        <taxon>Rikenellaceae</taxon>
        <taxon>Alistipes</taxon>
    </lineage>
</organism>
<gene>
    <name evidence="2" type="ORF">CE91St16_09400</name>
</gene>
<name>A0AA37KL98_9BACT</name>
<comment type="caution">
    <text evidence="2">The sequence shown here is derived from an EMBL/GenBank/DDBJ whole genome shotgun (WGS) entry which is preliminary data.</text>
</comment>
<evidence type="ECO:0000259" key="1">
    <source>
        <dbReference type="Pfam" id="PF04986"/>
    </source>
</evidence>
<proteinExistence type="predicted"/>
<evidence type="ECO:0000313" key="2">
    <source>
        <dbReference type="EMBL" id="GKI18032.1"/>
    </source>
</evidence>
<dbReference type="GO" id="GO:0003677">
    <property type="term" value="F:DNA binding"/>
    <property type="evidence" value="ECO:0007669"/>
    <property type="project" value="InterPro"/>
</dbReference>
<reference evidence="2" key="1">
    <citation type="submission" date="2022-01" db="EMBL/GenBank/DDBJ databases">
        <title>Novel bile acid biosynthetic pathways are enriched in the microbiome of centenarians.</title>
        <authorList>
            <person name="Sato Y."/>
            <person name="Atarashi K."/>
            <person name="Plichta R.D."/>
            <person name="Arai Y."/>
            <person name="Sasajima S."/>
            <person name="Kearney M.S."/>
            <person name="Suda W."/>
            <person name="Takeshita K."/>
            <person name="Sasaki T."/>
            <person name="Okamoto S."/>
            <person name="Skelly N.A."/>
            <person name="Okamura Y."/>
            <person name="Vlamakis H."/>
            <person name="Li Y."/>
            <person name="Tanoue T."/>
            <person name="Takei H."/>
            <person name="Nittono H."/>
            <person name="Narushima S."/>
            <person name="Irie J."/>
            <person name="Itoh H."/>
            <person name="Moriya K."/>
            <person name="Sugiura Y."/>
            <person name="Suematsu M."/>
            <person name="Moritoki N."/>
            <person name="Shibata S."/>
            <person name="Littman R.D."/>
            <person name="Fischbach A.M."/>
            <person name="Uwamino Y."/>
            <person name="Inoue T."/>
            <person name="Honda A."/>
            <person name="Hattori M."/>
            <person name="Murai T."/>
            <person name="Xavier J.R."/>
            <person name="Hirose N."/>
            <person name="Honda K."/>
        </authorList>
    </citation>
    <scope>NUCLEOTIDE SEQUENCE</scope>
    <source>
        <strain evidence="2">CE91-St16</strain>
    </source>
</reference>
<dbReference type="PANTHER" id="PTHR37023">
    <property type="entry name" value="TRANSPOSASE"/>
    <property type="match status" value="1"/>
</dbReference>
<dbReference type="Proteomes" id="UP001055105">
    <property type="component" value="Unassembled WGS sequence"/>
</dbReference>
<accession>A0AA37KL98</accession>
<dbReference type="PANTHER" id="PTHR37023:SF1">
    <property type="entry name" value="ISSOD25 TRANSPOSASE TNPA_ISSOD25"/>
    <property type="match status" value="1"/>
</dbReference>
<dbReference type="GO" id="GO:0006313">
    <property type="term" value="P:DNA transposition"/>
    <property type="evidence" value="ECO:0007669"/>
    <property type="project" value="InterPro"/>
</dbReference>
<dbReference type="InterPro" id="IPR007069">
    <property type="entry name" value="Transposase_32"/>
</dbReference>
<dbReference type="EMBL" id="BQOL01000001">
    <property type="protein sequence ID" value="GKI18032.1"/>
    <property type="molecule type" value="Genomic_DNA"/>
</dbReference>
<evidence type="ECO:0000313" key="3">
    <source>
        <dbReference type="Proteomes" id="UP001055105"/>
    </source>
</evidence>